<dbReference type="EC" id="2.7.13.3" evidence="4"/>
<dbReference type="Pfam" id="PF00672">
    <property type="entry name" value="HAMP"/>
    <property type="match status" value="1"/>
</dbReference>
<keyword evidence="10" id="KW-0902">Two-component regulatory system</keyword>
<dbReference type="KEGG" id="crf:FRC0190_01988"/>
<evidence type="ECO:0000259" key="14">
    <source>
        <dbReference type="PROSITE" id="PS50109"/>
    </source>
</evidence>
<dbReference type="SMART" id="SM00304">
    <property type="entry name" value="HAMP"/>
    <property type="match status" value="1"/>
</dbReference>
<keyword evidence="5" id="KW-0597">Phosphoprotein</keyword>
<dbReference type="FunFam" id="3.30.565.10:FF:000006">
    <property type="entry name" value="Sensor histidine kinase WalK"/>
    <property type="match status" value="1"/>
</dbReference>
<evidence type="ECO:0000256" key="7">
    <source>
        <dbReference type="ARBA" id="ARBA00022692"/>
    </source>
</evidence>
<evidence type="ECO:0000256" key="5">
    <source>
        <dbReference type="ARBA" id="ARBA00022553"/>
    </source>
</evidence>
<keyword evidence="6" id="KW-0808">Transferase</keyword>
<dbReference type="PANTHER" id="PTHR45436:SF5">
    <property type="entry name" value="SENSOR HISTIDINE KINASE TRCS"/>
    <property type="match status" value="1"/>
</dbReference>
<dbReference type="SUPFAM" id="SSF47384">
    <property type="entry name" value="Homodimeric domain of signal transducing histidine kinase"/>
    <property type="match status" value="1"/>
</dbReference>
<dbReference type="CDD" id="cd00075">
    <property type="entry name" value="HATPase"/>
    <property type="match status" value="1"/>
</dbReference>
<dbReference type="Proteomes" id="UP000423525">
    <property type="component" value="Chromosome"/>
</dbReference>
<dbReference type="InterPro" id="IPR003660">
    <property type="entry name" value="HAMP_dom"/>
</dbReference>
<keyword evidence="8 16" id="KW-0418">Kinase</keyword>
<evidence type="ECO:0000256" key="4">
    <source>
        <dbReference type="ARBA" id="ARBA00012438"/>
    </source>
</evidence>
<proteinExistence type="predicted"/>
<dbReference type="RefSeq" id="WP_155874009.1">
    <property type="nucleotide sequence ID" value="NZ_CP168248.1"/>
</dbReference>
<comment type="catalytic activity">
    <reaction evidence="1">
        <text>ATP + protein L-histidine = ADP + protein N-phospho-L-histidine.</text>
        <dbReference type="EC" id="2.7.13.3"/>
    </reaction>
</comment>
<dbReference type="SUPFAM" id="SSF55874">
    <property type="entry name" value="ATPase domain of HSP90 chaperone/DNA topoisomerase II/histidine kinase"/>
    <property type="match status" value="1"/>
</dbReference>
<sequence length="546" mass="59182">MNNPYARAVVSEPVDESQCSSAGDHRYPKDHRYPNFSKKNQEDHKPSWISTAVRTLRISASNFSVIAAIKHLRLSGIPLRSGLMAIVLVVSAIGLIGSSFAVNRTMQQLSYSRIDMELESGLNGWAAQDSLFETQRNGALVRPPTEFYVVKIYPNGTTSIYNEGKSSPDLGSVVIGKGAQTVDSSDESVANVEWRVIAERRAGVAIVVAKDITQEANVLKRLALGQVIIVLAVLLLMALLAYVLIQRALRPLREVEMTAKAIAAGDLDRRVPNTTADTEVGALSNALNSMISQLQGSIVELRDKEAQMRRFVGDASHELRTPLTSVKGYAELYRSGATTDADLVIEKIEDEAKRMSLLVEDLLALTRAEGARHDSKHVDLLDLALNVLSSLRGAYPDREIDVRSECADVPVVEGDAARLHQVLTNLVANALKHGGDSARVTIKLADAGSNFAVKVIDDGVGLSEEDASHIFERFYRADSSRARSTGGSGLGLAIVKSLVESHGGEVSVESEQGHGTTFIVELPKAAPKELKELKQSVTKKRSVEEN</sequence>
<dbReference type="Gene3D" id="6.10.340.10">
    <property type="match status" value="1"/>
</dbReference>
<reference evidence="16 17" key="1">
    <citation type="submission" date="2019-11" db="EMBL/GenBank/DDBJ databases">
        <authorList>
            <person name="Brisse S."/>
        </authorList>
    </citation>
    <scope>NUCLEOTIDE SEQUENCE [LARGE SCALE GENOMIC DNA]</scope>
    <source>
        <strain evidence="16">FRC0190</strain>
    </source>
</reference>
<dbReference type="Gene3D" id="3.30.565.10">
    <property type="entry name" value="Histidine kinase-like ATPase, C-terminal domain"/>
    <property type="match status" value="1"/>
</dbReference>
<evidence type="ECO:0000256" key="10">
    <source>
        <dbReference type="ARBA" id="ARBA00023012"/>
    </source>
</evidence>
<evidence type="ECO:0000256" key="11">
    <source>
        <dbReference type="ARBA" id="ARBA00023136"/>
    </source>
</evidence>
<dbReference type="SMART" id="SM00387">
    <property type="entry name" value="HATPase_c"/>
    <property type="match status" value="1"/>
</dbReference>
<evidence type="ECO:0000256" key="12">
    <source>
        <dbReference type="SAM" id="MobiDB-lite"/>
    </source>
</evidence>
<organism evidence="16 17">
    <name type="scientific">Corynebacterium rouxii</name>
    <dbReference type="NCBI Taxonomy" id="2719119"/>
    <lineage>
        <taxon>Bacteria</taxon>
        <taxon>Bacillati</taxon>
        <taxon>Actinomycetota</taxon>
        <taxon>Actinomycetes</taxon>
        <taxon>Mycobacteriales</taxon>
        <taxon>Corynebacteriaceae</taxon>
        <taxon>Corynebacterium</taxon>
    </lineage>
</organism>
<dbReference type="InterPro" id="IPR005467">
    <property type="entry name" value="His_kinase_dom"/>
</dbReference>
<dbReference type="PANTHER" id="PTHR45436">
    <property type="entry name" value="SENSOR HISTIDINE KINASE YKOH"/>
    <property type="match status" value="1"/>
</dbReference>
<dbReference type="InterPro" id="IPR036097">
    <property type="entry name" value="HisK_dim/P_sf"/>
</dbReference>
<dbReference type="EMBL" id="LR738855">
    <property type="protein sequence ID" value="VZH86051.1"/>
    <property type="molecule type" value="Genomic_DNA"/>
</dbReference>
<gene>
    <name evidence="16" type="ORF">FRC0190_01988</name>
</gene>
<keyword evidence="9 13" id="KW-1133">Transmembrane helix</keyword>
<evidence type="ECO:0000256" key="6">
    <source>
        <dbReference type="ARBA" id="ARBA00022679"/>
    </source>
</evidence>
<evidence type="ECO:0000313" key="17">
    <source>
        <dbReference type="Proteomes" id="UP000423525"/>
    </source>
</evidence>
<comment type="cofactor">
    <cofactor evidence="2">
        <name>a divalent metal cation</name>
        <dbReference type="ChEBI" id="CHEBI:60240"/>
    </cofactor>
</comment>
<dbReference type="AlphaFoldDB" id="A0A6I8MIR5"/>
<dbReference type="FunFam" id="1.10.287.130:FF:000001">
    <property type="entry name" value="Two-component sensor histidine kinase"/>
    <property type="match status" value="1"/>
</dbReference>
<dbReference type="CDD" id="cd06225">
    <property type="entry name" value="HAMP"/>
    <property type="match status" value="1"/>
</dbReference>
<feature type="region of interest" description="Disordered" evidence="12">
    <location>
        <begin position="1"/>
        <end position="44"/>
    </location>
</feature>
<dbReference type="GO" id="GO:0000155">
    <property type="term" value="F:phosphorelay sensor kinase activity"/>
    <property type="evidence" value="ECO:0007669"/>
    <property type="project" value="InterPro"/>
</dbReference>
<evidence type="ECO:0000256" key="3">
    <source>
        <dbReference type="ARBA" id="ARBA00004236"/>
    </source>
</evidence>
<comment type="subcellular location">
    <subcellularLocation>
        <location evidence="3">Cell membrane</location>
    </subcellularLocation>
</comment>
<feature type="domain" description="Histidine kinase" evidence="14">
    <location>
        <begin position="314"/>
        <end position="526"/>
    </location>
</feature>
<keyword evidence="11 13" id="KW-0472">Membrane</keyword>
<evidence type="ECO:0000256" key="13">
    <source>
        <dbReference type="SAM" id="Phobius"/>
    </source>
</evidence>
<dbReference type="GO" id="GO:0005886">
    <property type="term" value="C:plasma membrane"/>
    <property type="evidence" value="ECO:0007669"/>
    <property type="project" value="UniProtKB-SubCell"/>
</dbReference>
<keyword evidence="7 13" id="KW-0812">Transmembrane</keyword>
<dbReference type="PROSITE" id="PS50885">
    <property type="entry name" value="HAMP"/>
    <property type="match status" value="1"/>
</dbReference>
<dbReference type="InterPro" id="IPR036890">
    <property type="entry name" value="HATPase_C_sf"/>
</dbReference>
<dbReference type="GO" id="GO:0005509">
    <property type="term" value="F:calcium ion binding"/>
    <property type="evidence" value="ECO:0007669"/>
    <property type="project" value="UniProtKB-ARBA"/>
</dbReference>
<protein>
    <recommendedName>
        <fullName evidence="4">histidine kinase</fullName>
        <ecNumber evidence="4">2.7.13.3</ecNumber>
    </recommendedName>
</protein>
<dbReference type="PROSITE" id="PS50109">
    <property type="entry name" value="HIS_KIN"/>
    <property type="match status" value="1"/>
</dbReference>
<evidence type="ECO:0000256" key="8">
    <source>
        <dbReference type="ARBA" id="ARBA00022777"/>
    </source>
</evidence>
<dbReference type="InterPro" id="IPR004358">
    <property type="entry name" value="Sig_transdc_His_kin-like_C"/>
</dbReference>
<dbReference type="Pfam" id="PF00512">
    <property type="entry name" value="HisKA"/>
    <property type="match status" value="1"/>
</dbReference>
<dbReference type="Pfam" id="PF02518">
    <property type="entry name" value="HATPase_c"/>
    <property type="match status" value="1"/>
</dbReference>
<dbReference type="PRINTS" id="PR00344">
    <property type="entry name" value="BCTRLSENSOR"/>
</dbReference>
<dbReference type="Gene3D" id="1.10.287.130">
    <property type="match status" value="1"/>
</dbReference>
<name>A0A6I8MIR5_9CORY</name>
<feature type="transmembrane region" description="Helical" evidence="13">
    <location>
        <begin position="82"/>
        <end position="103"/>
    </location>
</feature>
<accession>A0A6I8MIR5</accession>
<dbReference type="CDD" id="cd00082">
    <property type="entry name" value="HisKA"/>
    <property type="match status" value="1"/>
</dbReference>
<evidence type="ECO:0000259" key="15">
    <source>
        <dbReference type="PROSITE" id="PS50885"/>
    </source>
</evidence>
<dbReference type="SMART" id="SM00388">
    <property type="entry name" value="HisKA"/>
    <property type="match status" value="1"/>
</dbReference>
<evidence type="ECO:0000313" key="16">
    <source>
        <dbReference type="EMBL" id="VZH86051.1"/>
    </source>
</evidence>
<dbReference type="SUPFAM" id="SSF158472">
    <property type="entry name" value="HAMP domain-like"/>
    <property type="match status" value="1"/>
</dbReference>
<evidence type="ECO:0000256" key="9">
    <source>
        <dbReference type="ARBA" id="ARBA00022989"/>
    </source>
</evidence>
<feature type="compositionally biased region" description="Basic and acidic residues" evidence="12">
    <location>
        <begin position="23"/>
        <end position="44"/>
    </location>
</feature>
<dbReference type="InterPro" id="IPR050428">
    <property type="entry name" value="TCS_sensor_his_kinase"/>
</dbReference>
<evidence type="ECO:0000256" key="2">
    <source>
        <dbReference type="ARBA" id="ARBA00001968"/>
    </source>
</evidence>
<feature type="domain" description="HAMP" evidence="15">
    <location>
        <begin position="246"/>
        <end position="299"/>
    </location>
</feature>
<feature type="transmembrane region" description="Helical" evidence="13">
    <location>
        <begin position="222"/>
        <end position="245"/>
    </location>
</feature>
<dbReference type="InterPro" id="IPR003594">
    <property type="entry name" value="HATPase_dom"/>
</dbReference>
<evidence type="ECO:0000256" key="1">
    <source>
        <dbReference type="ARBA" id="ARBA00000085"/>
    </source>
</evidence>
<dbReference type="InterPro" id="IPR003661">
    <property type="entry name" value="HisK_dim/P_dom"/>
</dbReference>